<organism evidence="3">
    <name type="scientific">Phaffia rhodozyma</name>
    <name type="common">Yeast</name>
    <name type="synonym">Xanthophyllomyces dendrorhous</name>
    <dbReference type="NCBI Taxonomy" id="264483"/>
    <lineage>
        <taxon>Eukaryota</taxon>
        <taxon>Fungi</taxon>
        <taxon>Dikarya</taxon>
        <taxon>Basidiomycota</taxon>
        <taxon>Agaricomycotina</taxon>
        <taxon>Tremellomycetes</taxon>
        <taxon>Cystofilobasidiales</taxon>
        <taxon>Mrakiaceae</taxon>
        <taxon>Phaffia</taxon>
    </lineage>
</organism>
<sequence>MRPSVSRLFFGSPFRSSAAPRSSPLNPASAVASESTAISPAQSTGAISQWRSRLPAATAEDYPQPSSKVFSFDKLPPPPPRRKKFHAFLTSLVTIVGLGLPIWIIYSQIMQARNNTHQKELVDKIMALKHPELVGVSKPTPNDSIAAHVRIDVFLVSSNHNMSVVLTNSKIFSHESVRLLISLVCSSFEPGAQTQHLPIFSSP</sequence>
<feature type="transmembrane region" description="Helical" evidence="2">
    <location>
        <begin position="85"/>
        <end position="106"/>
    </location>
</feature>
<name>A0A0F7SRW6_PHARH</name>
<keyword evidence="2" id="KW-0472">Membrane</keyword>
<proteinExistence type="predicted"/>
<protein>
    <submittedName>
        <fullName evidence="3">Uncharacterized protein</fullName>
    </submittedName>
</protein>
<keyword evidence="2" id="KW-0812">Transmembrane</keyword>
<feature type="compositionally biased region" description="Low complexity" evidence="1">
    <location>
        <begin position="12"/>
        <end position="30"/>
    </location>
</feature>
<dbReference type="AlphaFoldDB" id="A0A0F7SRW6"/>
<evidence type="ECO:0000256" key="1">
    <source>
        <dbReference type="SAM" id="MobiDB-lite"/>
    </source>
</evidence>
<keyword evidence="2" id="KW-1133">Transmembrane helix</keyword>
<dbReference type="EMBL" id="LN483142">
    <property type="protein sequence ID" value="CED83220.1"/>
    <property type="molecule type" value="Genomic_DNA"/>
</dbReference>
<reference evidence="3" key="1">
    <citation type="submission" date="2014-08" db="EMBL/GenBank/DDBJ databases">
        <authorList>
            <person name="Sharma Rahul"/>
            <person name="Thines Marco"/>
        </authorList>
    </citation>
    <scope>NUCLEOTIDE SEQUENCE</scope>
</reference>
<evidence type="ECO:0000256" key="2">
    <source>
        <dbReference type="SAM" id="Phobius"/>
    </source>
</evidence>
<accession>A0A0F7SRW6</accession>
<feature type="region of interest" description="Disordered" evidence="1">
    <location>
        <begin position="1"/>
        <end position="37"/>
    </location>
</feature>
<evidence type="ECO:0000313" key="3">
    <source>
        <dbReference type="EMBL" id="CED83220.1"/>
    </source>
</evidence>